<feature type="transmembrane region" description="Helical" evidence="1">
    <location>
        <begin position="83"/>
        <end position="102"/>
    </location>
</feature>
<accession>A0AAX3WX96</accession>
<feature type="transmembrane region" description="Helical" evidence="1">
    <location>
        <begin position="254"/>
        <end position="277"/>
    </location>
</feature>
<keyword evidence="1" id="KW-0472">Membrane</keyword>
<dbReference type="RefSeq" id="WP_283870136.1">
    <property type="nucleotide sequence ID" value="NZ_CP126101.1"/>
</dbReference>
<name>A0AAX3WX96_9BACI</name>
<feature type="transmembrane region" description="Helical" evidence="1">
    <location>
        <begin position="183"/>
        <end position="207"/>
    </location>
</feature>
<evidence type="ECO:0000313" key="2">
    <source>
        <dbReference type="EMBL" id="WHY51613.1"/>
    </source>
</evidence>
<reference evidence="2" key="1">
    <citation type="submission" date="2023-05" db="EMBL/GenBank/DDBJ databases">
        <title>Comparative genomics of Bacillaceae isolates and their secondary metabolite potential.</title>
        <authorList>
            <person name="Song L."/>
            <person name="Nielsen L.J."/>
            <person name="Mohite O."/>
            <person name="Xu X."/>
            <person name="Weber T."/>
            <person name="Kovacs A.T."/>
        </authorList>
    </citation>
    <scope>NUCLEOTIDE SEQUENCE</scope>
    <source>
        <strain evidence="2">LY1</strain>
    </source>
</reference>
<gene>
    <name evidence="2" type="ORF">QNH24_25760</name>
</gene>
<protein>
    <submittedName>
        <fullName evidence="2">Uncharacterized protein</fullName>
    </submittedName>
</protein>
<keyword evidence="1" id="KW-1133">Transmembrane helix</keyword>
<feature type="transmembrane region" description="Helical" evidence="1">
    <location>
        <begin position="114"/>
        <end position="143"/>
    </location>
</feature>
<evidence type="ECO:0000313" key="3">
    <source>
        <dbReference type="Proteomes" id="UP001178322"/>
    </source>
</evidence>
<feature type="transmembrane region" description="Helical" evidence="1">
    <location>
        <begin position="309"/>
        <end position="329"/>
    </location>
</feature>
<proteinExistence type="predicted"/>
<organism evidence="2 3">
    <name type="scientific">Lysinibacillus pakistanensis</name>
    <dbReference type="NCBI Taxonomy" id="759811"/>
    <lineage>
        <taxon>Bacteria</taxon>
        <taxon>Bacillati</taxon>
        <taxon>Bacillota</taxon>
        <taxon>Bacilli</taxon>
        <taxon>Bacillales</taxon>
        <taxon>Bacillaceae</taxon>
        <taxon>Lysinibacillus</taxon>
    </lineage>
</organism>
<dbReference type="AlphaFoldDB" id="A0AAX3WX96"/>
<evidence type="ECO:0000256" key="1">
    <source>
        <dbReference type="SAM" id="Phobius"/>
    </source>
</evidence>
<keyword evidence="1" id="KW-0812">Transmembrane</keyword>
<feature type="transmembrane region" description="Helical" evidence="1">
    <location>
        <begin position="227"/>
        <end position="247"/>
    </location>
</feature>
<sequence length="337" mass="37659">MDLIDVYIHEVTKRISKTKRDEISSKLKSTIEKMLPEDYTESDVKEVLIKLGNPIEVAASYRDSPNFLIGPQIFDTYIRTIKLIVPWAILITVIVHVVENIVRYSGEDALLSTVINAFSITMVNVITVILHVLFWITVSFIIIERSGSDVPIPFIKKQKPWTPDDLLNSKVIPKDKTISLPDIIFSLIGITVFSFIYFNANHLLGIYSSHDRGGLKFVMPIFNQNVLLSFAPVVLICIALSIALALFKLKAGQWTFLIAVLNAVLQCLGTIVFILMVNRPDFIHSAALPYIAAITDTTSAKVLFAIDRILLVTVAITIIANVVDIYGGFKKARIQQD</sequence>
<dbReference type="Proteomes" id="UP001178322">
    <property type="component" value="Chromosome"/>
</dbReference>
<dbReference type="EMBL" id="CP126101">
    <property type="protein sequence ID" value="WHY51613.1"/>
    <property type="molecule type" value="Genomic_DNA"/>
</dbReference>